<feature type="non-terminal residue" evidence="6">
    <location>
        <position position="1"/>
    </location>
</feature>
<protein>
    <submittedName>
        <fullName evidence="6">GTP-binding signal recognition particle G-domain protein</fullName>
    </submittedName>
</protein>
<reference evidence="6" key="1">
    <citation type="submission" date="2013-08" db="EMBL/GenBank/DDBJ databases">
        <authorList>
            <person name="Mendez C."/>
            <person name="Richter M."/>
            <person name="Ferrer M."/>
            <person name="Sanchez J."/>
        </authorList>
    </citation>
    <scope>NUCLEOTIDE SEQUENCE</scope>
</reference>
<evidence type="ECO:0000313" key="6">
    <source>
        <dbReference type="EMBL" id="EQD38947.1"/>
    </source>
</evidence>
<dbReference type="SMART" id="SM00963">
    <property type="entry name" value="SRP54_N"/>
    <property type="match status" value="1"/>
</dbReference>
<name>T0Z3R8_9ZZZZ</name>
<dbReference type="AlphaFoldDB" id="T0Z3R8"/>
<gene>
    <name evidence="6" type="ORF">B2A_11290</name>
</gene>
<evidence type="ECO:0000256" key="3">
    <source>
        <dbReference type="ARBA" id="ARBA00023134"/>
    </source>
</evidence>
<feature type="non-terminal residue" evidence="6">
    <location>
        <position position="171"/>
    </location>
</feature>
<dbReference type="EMBL" id="AUZZ01008138">
    <property type="protein sequence ID" value="EQD38947.1"/>
    <property type="molecule type" value="Genomic_DNA"/>
</dbReference>
<dbReference type="GO" id="GO:0048500">
    <property type="term" value="C:signal recognition particle"/>
    <property type="evidence" value="ECO:0007669"/>
    <property type="project" value="InterPro"/>
</dbReference>
<dbReference type="SUPFAM" id="SSF52540">
    <property type="entry name" value="P-loop containing nucleoside triphosphate hydrolases"/>
    <property type="match status" value="1"/>
</dbReference>
<dbReference type="Pfam" id="PF02881">
    <property type="entry name" value="SRP54_N"/>
    <property type="match status" value="1"/>
</dbReference>
<feature type="domain" description="Signal recognition particle SRP54 helical bundle" evidence="5">
    <location>
        <begin position="5"/>
        <end position="79"/>
    </location>
</feature>
<evidence type="ECO:0000259" key="5">
    <source>
        <dbReference type="SMART" id="SM00963"/>
    </source>
</evidence>
<dbReference type="GO" id="GO:0006614">
    <property type="term" value="P:SRP-dependent cotranslational protein targeting to membrane"/>
    <property type="evidence" value="ECO:0007669"/>
    <property type="project" value="InterPro"/>
</dbReference>
<dbReference type="GO" id="GO:0005525">
    <property type="term" value="F:GTP binding"/>
    <property type="evidence" value="ECO:0007669"/>
    <property type="project" value="UniProtKB-KW"/>
</dbReference>
<dbReference type="InterPro" id="IPR036225">
    <property type="entry name" value="SRP/SRP_N"/>
</dbReference>
<reference evidence="6" key="2">
    <citation type="journal article" date="2014" name="ISME J.">
        <title>Microbial stratification in low pH oxic and suboxic macroscopic growths along an acid mine drainage.</title>
        <authorList>
            <person name="Mendez-Garcia C."/>
            <person name="Mesa V."/>
            <person name="Sprenger R.R."/>
            <person name="Richter M."/>
            <person name="Diez M.S."/>
            <person name="Solano J."/>
            <person name="Bargiela R."/>
            <person name="Golyshina O.V."/>
            <person name="Manteca A."/>
            <person name="Ramos J.L."/>
            <person name="Gallego J.R."/>
            <person name="Llorente I."/>
            <person name="Martins Dos Santos V.A."/>
            <person name="Jensen O.N."/>
            <person name="Pelaez A.I."/>
            <person name="Sanchez J."/>
            <person name="Ferrer M."/>
        </authorList>
    </citation>
    <scope>NUCLEOTIDE SEQUENCE</scope>
</reference>
<evidence type="ECO:0000259" key="4">
    <source>
        <dbReference type="SMART" id="SM00962"/>
    </source>
</evidence>
<dbReference type="Gene3D" id="1.20.120.140">
    <property type="entry name" value="Signal recognition particle SRP54, nucleotide-binding domain"/>
    <property type="match status" value="1"/>
</dbReference>
<dbReference type="Pfam" id="PF00448">
    <property type="entry name" value="SRP54"/>
    <property type="match status" value="1"/>
</dbReference>
<evidence type="ECO:0000256" key="2">
    <source>
        <dbReference type="ARBA" id="ARBA00022741"/>
    </source>
</evidence>
<comment type="subcellular location">
    <subcellularLocation>
        <location evidence="1">Cytoplasm</location>
    </subcellularLocation>
</comment>
<comment type="caution">
    <text evidence="6">The sequence shown here is derived from an EMBL/GenBank/DDBJ whole genome shotgun (WGS) entry which is preliminary data.</text>
</comment>
<keyword evidence="2" id="KW-0547">Nucleotide-binding</keyword>
<feature type="domain" description="SRP54-type proteins GTP-binding" evidence="4">
    <location>
        <begin position="89"/>
        <end position="171"/>
    </location>
</feature>
<dbReference type="SMART" id="SM00962">
    <property type="entry name" value="SRP54"/>
    <property type="match status" value="1"/>
</dbReference>
<dbReference type="PANTHER" id="PTHR11564:SF5">
    <property type="entry name" value="SIGNAL RECOGNITION PARTICLE SUBUNIT SRP54"/>
    <property type="match status" value="1"/>
</dbReference>
<dbReference type="InterPro" id="IPR042101">
    <property type="entry name" value="SRP54_N_sf"/>
</dbReference>
<sequence>REVVYRKKFSNSGHIDSETIREMIKEIQRALLKADVNVKLTLELTRRIQERSENEKPPAGMPPQDYILRIVYEELLHLLGLGSQLKVQKQKIMLVGLYANGKTTTAGKLARFFTKKGMTTGFVACDVHRPAAYEQLKTLSDQCGAKFFGIKGEKNPLKIYKASMQEMKDVQ</sequence>
<dbReference type="InterPro" id="IPR000897">
    <property type="entry name" value="SRP54_GTPase_dom"/>
</dbReference>
<dbReference type="PANTHER" id="PTHR11564">
    <property type="entry name" value="SIGNAL RECOGNITION PARTICLE 54K PROTEIN SRP54"/>
    <property type="match status" value="1"/>
</dbReference>
<dbReference type="InterPro" id="IPR013822">
    <property type="entry name" value="Signal_recog_particl_SRP54_hlx"/>
</dbReference>
<proteinExistence type="predicted"/>
<dbReference type="GO" id="GO:0003924">
    <property type="term" value="F:GTPase activity"/>
    <property type="evidence" value="ECO:0007669"/>
    <property type="project" value="InterPro"/>
</dbReference>
<evidence type="ECO:0000256" key="1">
    <source>
        <dbReference type="ARBA" id="ARBA00004496"/>
    </source>
</evidence>
<organism evidence="6">
    <name type="scientific">mine drainage metagenome</name>
    <dbReference type="NCBI Taxonomy" id="410659"/>
    <lineage>
        <taxon>unclassified sequences</taxon>
        <taxon>metagenomes</taxon>
        <taxon>ecological metagenomes</taxon>
    </lineage>
</organism>
<keyword evidence="3" id="KW-0342">GTP-binding</keyword>
<accession>T0Z3R8</accession>
<dbReference type="SUPFAM" id="SSF47364">
    <property type="entry name" value="Domain of the SRP/SRP receptor G-proteins"/>
    <property type="match status" value="1"/>
</dbReference>
<dbReference type="Gene3D" id="3.40.50.300">
    <property type="entry name" value="P-loop containing nucleotide triphosphate hydrolases"/>
    <property type="match status" value="1"/>
</dbReference>
<dbReference type="InterPro" id="IPR022941">
    <property type="entry name" value="SRP54"/>
</dbReference>
<dbReference type="InterPro" id="IPR027417">
    <property type="entry name" value="P-loop_NTPase"/>
</dbReference>